<dbReference type="Pfam" id="PF04397">
    <property type="entry name" value="LytTR"/>
    <property type="match status" value="1"/>
</dbReference>
<dbReference type="KEGG" id="lby:Lbys_1998"/>
<gene>
    <name evidence="4" type="ordered locus">Lbys_1998</name>
</gene>
<organism evidence="4 5">
    <name type="scientific">Leadbetterella byssophila (strain DSM 17132 / JCM 16389 / KACC 11308 / NBRC 106382 / 4M15)</name>
    <dbReference type="NCBI Taxonomy" id="649349"/>
    <lineage>
        <taxon>Bacteria</taxon>
        <taxon>Pseudomonadati</taxon>
        <taxon>Bacteroidota</taxon>
        <taxon>Cytophagia</taxon>
        <taxon>Cytophagales</taxon>
        <taxon>Leadbetterellaceae</taxon>
        <taxon>Leadbetterella</taxon>
    </lineage>
</organism>
<dbReference type="PANTHER" id="PTHR37299:SF1">
    <property type="entry name" value="STAGE 0 SPORULATION PROTEIN A HOMOLOG"/>
    <property type="match status" value="1"/>
</dbReference>
<dbReference type="PROSITE" id="PS50930">
    <property type="entry name" value="HTH_LYTTR"/>
    <property type="match status" value="1"/>
</dbReference>
<dbReference type="InterPro" id="IPR011006">
    <property type="entry name" value="CheY-like_superfamily"/>
</dbReference>
<proteinExistence type="predicted"/>
<reference key="1">
    <citation type="submission" date="2010-11" db="EMBL/GenBank/DDBJ databases">
        <title>The complete genome of Leadbetterella byssophila DSM 17132.</title>
        <authorList>
            <consortium name="US DOE Joint Genome Institute (JGI-PGF)"/>
            <person name="Lucas S."/>
            <person name="Copeland A."/>
            <person name="Lapidus A."/>
            <person name="Glavina del Rio T."/>
            <person name="Dalin E."/>
            <person name="Tice H."/>
            <person name="Bruce D."/>
            <person name="Goodwin L."/>
            <person name="Pitluck S."/>
            <person name="Kyrpides N."/>
            <person name="Mavromatis K."/>
            <person name="Ivanova N."/>
            <person name="Teshima H."/>
            <person name="Brettin T."/>
            <person name="Detter J.C."/>
            <person name="Han C."/>
            <person name="Tapia R."/>
            <person name="Land M."/>
            <person name="Hauser L."/>
            <person name="Markowitz V."/>
            <person name="Cheng J.-F."/>
            <person name="Hugenholtz P."/>
            <person name="Woyke T."/>
            <person name="Wu D."/>
            <person name="Tindall B."/>
            <person name="Pomrenke H.G."/>
            <person name="Brambilla E."/>
            <person name="Klenk H.-P."/>
            <person name="Eisen J.A."/>
        </authorList>
    </citation>
    <scope>NUCLEOTIDE SEQUENCE [LARGE SCALE GENOMIC DNA]</scope>
    <source>
        <strain>DSM 17132</strain>
    </source>
</reference>
<dbReference type="OrthoDB" id="1646880at2"/>
<dbReference type="Pfam" id="PF00072">
    <property type="entry name" value="Response_reg"/>
    <property type="match status" value="1"/>
</dbReference>
<dbReference type="HOGENOM" id="CLU_000445_14_1_10"/>
<evidence type="ECO:0000313" key="5">
    <source>
        <dbReference type="Proteomes" id="UP000007435"/>
    </source>
</evidence>
<dbReference type="STRING" id="649349.Lbys_1998"/>
<dbReference type="Proteomes" id="UP000007435">
    <property type="component" value="Chromosome"/>
</dbReference>
<feature type="modified residue" description="4-aspartylphosphate" evidence="1">
    <location>
        <position position="58"/>
    </location>
</feature>
<evidence type="ECO:0000256" key="1">
    <source>
        <dbReference type="PROSITE-ProRule" id="PRU00169"/>
    </source>
</evidence>
<reference evidence="4 5" key="2">
    <citation type="journal article" date="2011" name="Stand. Genomic Sci.">
        <title>Complete genome sequence of Leadbetterella byssophila type strain (4M15).</title>
        <authorList>
            <person name="Abt B."/>
            <person name="Teshima H."/>
            <person name="Lucas S."/>
            <person name="Lapidus A."/>
            <person name="Del Rio T.G."/>
            <person name="Nolan M."/>
            <person name="Tice H."/>
            <person name="Cheng J.F."/>
            <person name="Pitluck S."/>
            <person name="Liolios K."/>
            <person name="Pagani I."/>
            <person name="Ivanova N."/>
            <person name="Mavromatis K."/>
            <person name="Pati A."/>
            <person name="Tapia R."/>
            <person name="Han C."/>
            <person name="Goodwin L."/>
            <person name="Chen A."/>
            <person name="Palaniappan K."/>
            <person name="Land M."/>
            <person name="Hauser L."/>
            <person name="Chang Y.J."/>
            <person name="Jeffries C.D."/>
            <person name="Rohde M."/>
            <person name="Goker M."/>
            <person name="Tindall B.J."/>
            <person name="Detter J.C."/>
            <person name="Woyke T."/>
            <person name="Bristow J."/>
            <person name="Eisen J.A."/>
            <person name="Markowitz V."/>
            <person name="Hugenholtz P."/>
            <person name="Klenk H.P."/>
            <person name="Kyrpides N.C."/>
        </authorList>
    </citation>
    <scope>NUCLEOTIDE SEQUENCE [LARGE SCALE GENOMIC DNA]</scope>
    <source>
        <strain evidence="5">DSM 17132 / JCM 16389 / KACC 11308 / NBRC 106382 / 4M15</strain>
    </source>
</reference>
<dbReference type="AlphaFoldDB" id="E4RSF8"/>
<evidence type="ECO:0000259" key="3">
    <source>
        <dbReference type="PROSITE" id="PS50930"/>
    </source>
</evidence>
<dbReference type="GO" id="GO:0000156">
    <property type="term" value="F:phosphorelay response regulator activity"/>
    <property type="evidence" value="ECO:0007669"/>
    <property type="project" value="InterPro"/>
</dbReference>
<sequence length="259" mass="30479">MEKIKCAIVDDEDHATDTLQYLLHTYCPQVEIVGIYHKPNDFLNDRDVQSGLNLLFLDIEMSPFSGFWLLQELHQAWRQLPFDVIFQTAYDQYALKAIQNNALDYLLKPIMPGELQKSVRKWEEKRVRHFHPLQWRQLEENLKEPQKLPEKIALPNQEGYFILEINNILRCEADRNYTHVKDRSGQTHLVCRSLKEFEQILEPYGFLRVHHSHVIHPDAVVKILREGGGTLVLTDQARVVITKNKEGVMEKLFERIKKV</sequence>
<dbReference type="SUPFAM" id="SSF52172">
    <property type="entry name" value="CheY-like"/>
    <property type="match status" value="1"/>
</dbReference>
<dbReference type="PANTHER" id="PTHR37299">
    <property type="entry name" value="TRANSCRIPTIONAL REGULATOR-RELATED"/>
    <property type="match status" value="1"/>
</dbReference>
<feature type="domain" description="Response regulatory" evidence="2">
    <location>
        <begin position="5"/>
        <end position="123"/>
    </location>
</feature>
<dbReference type="GO" id="GO:0003677">
    <property type="term" value="F:DNA binding"/>
    <property type="evidence" value="ECO:0007669"/>
    <property type="project" value="InterPro"/>
</dbReference>
<dbReference type="InterPro" id="IPR046947">
    <property type="entry name" value="LytR-like"/>
</dbReference>
<dbReference type="SMART" id="SM00850">
    <property type="entry name" value="LytTR"/>
    <property type="match status" value="1"/>
</dbReference>
<dbReference type="PROSITE" id="PS50110">
    <property type="entry name" value="RESPONSE_REGULATORY"/>
    <property type="match status" value="1"/>
</dbReference>
<keyword evidence="5" id="KW-1185">Reference proteome</keyword>
<accession>E4RSF8</accession>
<dbReference type="Gene3D" id="2.40.50.1020">
    <property type="entry name" value="LytTr DNA-binding domain"/>
    <property type="match status" value="1"/>
</dbReference>
<keyword evidence="1" id="KW-0597">Phosphoprotein</keyword>
<dbReference type="InterPro" id="IPR001789">
    <property type="entry name" value="Sig_transdc_resp-reg_receiver"/>
</dbReference>
<feature type="domain" description="HTH LytTR-type" evidence="3">
    <location>
        <begin position="152"/>
        <end position="233"/>
    </location>
</feature>
<dbReference type="SMART" id="SM00448">
    <property type="entry name" value="REC"/>
    <property type="match status" value="1"/>
</dbReference>
<protein>
    <submittedName>
        <fullName evidence="4">Two component transcriptional regulator, LytTR family</fullName>
    </submittedName>
</protein>
<evidence type="ECO:0000313" key="4">
    <source>
        <dbReference type="EMBL" id="ADQ17694.1"/>
    </source>
</evidence>
<dbReference type="eggNOG" id="COG3279">
    <property type="taxonomic scope" value="Bacteria"/>
</dbReference>
<name>E4RSF8_LEAB4</name>
<dbReference type="EMBL" id="CP002305">
    <property type="protein sequence ID" value="ADQ17694.1"/>
    <property type="molecule type" value="Genomic_DNA"/>
</dbReference>
<dbReference type="RefSeq" id="WP_013408740.1">
    <property type="nucleotide sequence ID" value="NC_014655.1"/>
</dbReference>
<evidence type="ECO:0000259" key="2">
    <source>
        <dbReference type="PROSITE" id="PS50110"/>
    </source>
</evidence>
<dbReference type="InterPro" id="IPR007492">
    <property type="entry name" value="LytTR_DNA-bd_dom"/>
</dbReference>
<dbReference type="Gene3D" id="3.40.50.2300">
    <property type="match status" value="1"/>
</dbReference>